<name>A0A1A9I6U5_9BACT</name>
<evidence type="ECO:0000256" key="6">
    <source>
        <dbReference type="ARBA" id="ARBA00030388"/>
    </source>
</evidence>
<dbReference type="GO" id="GO:0045892">
    <property type="term" value="P:negative regulation of DNA-templated transcription"/>
    <property type="evidence" value="ECO:0007669"/>
    <property type="project" value="TreeGrafter"/>
</dbReference>
<protein>
    <recommendedName>
        <fullName evidence="6">Putative mRNA interferase YoeB</fullName>
    </recommendedName>
</protein>
<dbReference type="KEGG" id="nia:A8C56_22640"/>
<dbReference type="PANTHER" id="PTHR38039">
    <property type="entry name" value="TOXIN YOEB"/>
    <property type="match status" value="1"/>
</dbReference>
<dbReference type="GO" id="GO:0016787">
    <property type="term" value="F:hydrolase activity"/>
    <property type="evidence" value="ECO:0007669"/>
    <property type="project" value="UniProtKB-KW"/>
</dbReference>
<dbReference type="Gene3D" id="3.30.2310.20">
    <property type="entry name" value="RelE-like"/>
    <property type="match status" value="1"/>
</dbReference>
<dbReference type="NCBIfam" id="TIGR02116">
    <property type="entry name" value="toxin_Txe_YoeB"/>
    <property type="match status" value="1"/>
</dbReference>
<dbReference type="GO" id="GO:0006401">
    <property type="term" value="P:RNA catabolic process"/>
    <property type="evidence" value="ECO:0007669"/>
    <property type="project" value="InterPro"/>
</dbReference>
<evidence type="ECO:0000256" key="1">
    <source>
        <dbReference type="ARBA" id="ARBA00008172"/>
    </source>
</evidence>
<evidence type="ECO:0000256" key="5">
    <source>
        <dbReference type="ARBA" id="ARBA00022801"/>
    </source>
</evidence>
<dbReference type="AlphaFoldDB" id="A0A1A9I6U5"/>
<keyword evidence="5" id="KW-0378">Hydrolase</keyword>
<keyword evidence="2" id="KW-1277">Toxin-antitoxin system</keyword>
<reference evidence="7 8" key="1">
    <citation type="submission" date="2016-05" db="EMBL/GenBank/DDBJ databases">
        <title>Niabella ginsenosidivorans BS26 whole genome sequencing.</title>
        <authorList>
            <person name="Im W.T."/>
            <person name="Siddiqi M.Z."/>
        </authorList>
    </citation>
    <scope>NUCLEOTIDE SEQUENCE [LARGE SCALE GENOMIC DNA]</scope>
    <source>
        <strain evidence="7 8">BS26</strain>
    </source>
</reference>
<dbReference type="OrthoDB" id="9801102at2"/>
<sequence>MISFSLTAIEHLRYWISENRKIAVRILDIIEDIKRHHFTGIGKPEPLKGDFKGYWSRRITEEHRLIYKVNDGHIIVHSCHFHY</sequence>
<evidence type="ECO:0000313" key="7">
    <source>
        <dbReference type="EMBL" id="ANH83407.1"/>
    </source>
</evidence>
<organism evidence="7 8">
    <name type="scientific">Niabella ginsenosidivorans</name>
    <dbReference type="NCBI Taxonomy" id="1176587"/>
    <lineage>
        <taxon>Bacteria</taxon>
        <taxon>Pseudomonadati</taxon>
        <taxon>Bacteroidota</taxon>
        <taxon>Chitinophagia</taxon>
        <taxon>Chitinophagales</taxon>
        <taxon>Chitinophagaceae</taxon>
        <taxon>Niabella</taxon>
    </lineage>
</organism>
<evidence type="ECO:0000313" key="8">
    <source>
        <dbReference type="Proteomes" id="UP000077667"/>
    </source>
</evidence>
<proteinExistence type="inferred from homology"/>
<evidence type="ECO:0000256" key="2">
    <source>
        <dbReference type="ARBA" id="ARBA00022649"/>
    </source>
</evidence>
<evidence type="ECO:0000256" key="3">
    <source>
        <dbReference type="ARBA" id="ARBA00022722"/>
    </source>
</evidence>
<evidence type="ECO:0000256" key="4">
    <source>
        <dbReference type="ARBA" id="ARBA00022759"/>
    </source>
</evidence>
<dbReference type="RefSeq" id="WP_067760938.1">
    <property type="nucleotide sequence ID" value="NZ_CP015772.1"/>
</dbReference>
<dbReference type="EMBL" id="CP015772">
    <property type="protein sequence ID" value="ANH83407.1"/>
    <property type="molecule type" value="Genomic_DNA"/>
</dbReference>
<keyword evidence="4" id="KW-0255">Endonuclease</keyword>
<dbReference type="Pfam" id="PF06769">
    <property type="entry name" value="YoeB_toxin"/>
    <property type="match status" value="1"/>
</dbReference>
<dbReference type="Proteomes" id="UP000077667">
    <property type="component" value="Chromosome"/>
</dbReference>
<dbReference type="GO" id="GO:0004519">
    <property type="term" value="F:endonuclease activity"/>
    <property type="evidence" value="ECO:0007669"/>
    <property type="project" value="UniProtKB-KW"/>
</dbReference>
<dbReference type="InterPro" id="IPR035093">
    <property type="entry name" value="RelE/ParE_toxin_dom_sf"/>
</dbReference>
<keyword evidence="3" id="KW-0540">Nuclease</keyword>
<dbReference type="STRING" id="1176587.A8C56_22640"/>
<dbReference type="InterPro" id="IPR009614">
    <property type="entry name" value="YoeB_toxin"/>
</dbReference>
<gene>
    <name evidence="7" type="ORF">A8C56_22640</name>
</gene>
<accession>A0A1A9I6U5</accession>
<keyword evidence="8" id="KW-1185">Reference proteome</keyword>
<dbReference type="PANTHER" id="PTHR38039:SF1">
    <property type="entry name" value="TOXIN YOEB"/>
    <property type="match status" value="1"/>
</dbReference>
<dbReference type="SUPFAM" id="SSF143011">
    <property type="entry name" value="RelE-like"/>
    <property type="match status" value="1"/>
</dbReference>
<comment type="similarity">
    <text evidence="1">Belongs to the YoeB family.</text>
</comment>